<gene>
    <name evidence="2" type="ORF">Asi02nite_81120</name>
</gene>
<dbReference type="EMBL" id="BONE01000169">
    <property type="protein sequence ID" value="GIF78594.1"/>
    <property type="molecule type" value="Genomic_DNA"/>
</dbReference>
<evidence type="ECO:0000313" key="2">
    <source>
        <dbReference type="EMBL" id="GIF78594.1"/>
    </source>
</evidence>
<comment type="caution">
    <text evidence="2">The sequence shown here is derived from an EMBL/GenBank/DDBJ whole genome shotgun (WGS) entry which is preliminary data.</text>
</comment>
<protein>
    <submittedName>
        <fullName evidence="2">Uncharacterized protein</fullName>
    </submittedName>
</protein>
<name>A0ABQ4D4Y9_9ACTN</name>
<evidence type="ECO:0000313" key="3">
    <source>
        <dbReference type="Proteomes" id="UP000604117"/>
    </source>
</evidence>
<evidence type="ECO:0000256" key="1">
    <source>
        <dbReference type="SAM" id="MobiDB-lite"/>
    </source>
</evidence>
<keyword evidence="3" id="KW-1185">Reference proteome</keyword>
<accession>A0ABQ4D4Y9</accession>
<dbReference type="RefSeq" id="WP_203719420.1">
    <property type="nucleotide sequence ID" value="NZ_BONE01000169.1"/>
</dbReference>
<sequence>MQILQEKWNETRSAGLIVNDGNATRLENGFFAVGLQLRLPCQQNDGQPWGSADSTTQLTPIIRPTAVHAFQPAWWNTDGDHASVKPPLARFCDASNQCRPGESHTPNDPDVVGEPVGPCAHRNSAGQYNPEMLVSRTEHLETGLCDHLRQ</sequence>
<dbReference type="Proteomes" id="UP000604117">
    <property type="component" value="Unassembled WGS sequence"/>
</dbReference>
<organism evidence="2 3">
    <name type="scientific">Asanoa siamensis</name>
    <dbReference type="NCBI Taxonomy" id="926357"/>
    <lineage>
        <taxon>Bacteria</taxon>
        <taxon>Bacillati</taxon>
        <taxon>Actinomycetota</taxon>
        <taxon>Actinomycetes</taxon>
        <taxon>Micromonosporales</taxon>
        <taxon>Micromonosporaceae</taxon>
        <taxon>Asanoa</taxon>
    </lineage>
</organism>
<reference evidence="2 3" key="1">
    <citation type="submission" date="2021-01" db="EMBL/GenBank/DDBJ databases">
        <title>Whole genome shotgun sequence of Asanoa siamensis NBRC 107932.</title>
        <authorList>
            <person name="Komaki H."/>
            <person name="Tamura T."/>
        </authorList>
    </citation>
    <scope>NUCLEOTIDE SEQUENCE [LARGE SCALE GENOMIC DNA]</scope>
    <source>
        <strain evidence="2 3">NBRC 107932</strain>
    </source>
</reference>
<proteinExistence type="predicted"/>
<feature type="region of interest" description="Disordered" evidence="1">
    <location>
        <begin position="99"/>
        <end position="126"/>
    </location>
</feature>